<proteinExistence type="predicted"/>
<comment type="caution">
    <text evidence="1">The sequence shown here is derived from an EMBL/GenBank/DDBJ whole genome shotgun (WGS) entry which is preliminary data.</text>
</comment>
<accession>A0ACC0J8J9</accession>
<gene>
    <name evidence="1" type="ORF">MSG28_008904</name>
</gene>
<reference evidence="1 2" key="1">
    <citation type="journal article" date="2022" name="Genome Biol. Evol.">
        <title>The Spruce Budworm Genome: Reconstructing the Evolutionary History of Antifreeze Proteins.</title>
        <authorList>
            <person name="Beliveau C."/>
            <person name="Gagne P."/>
            <person name="Picq S."/>
            <person name="Vernygora O."/>
            <person name="Keeling C.I."/>
            <person name="Pinkney K."/>
            <person name="Doucet D."/>
            <person name="Wen F."/>
            <person name="Johnston J.S."/>
            <person name="Maaroufi H."/>
            <person name="Boyle B."/>
            <person name="Laroche J."/>
            <person name="Dewar K."/>
            <person name="Juretic N."/>
            <person name="Blackburn G."/>
            <person name="Nisole A."/>
            <person name="Brunet B."/>
            <person name="Brandao M."/>
            <person name="Lumley L."/>
            <person name="Duan J."/>
            <person name="Quan G."/>
            <person name="Lucarotti C.J."/>
            <person name="Roe A.D."/>
            <person name="Sperling F.A.H."/>
            <person name="Levesque R.C."/>
            <person name="Cusson M."/>
        </authorList>
    </citation>
    <scope>NUCLEOTIDE SEQUENCE [LARGE SCALE GENOMIC DNA]</scope>
    <source>
        <strain evidence="1">Glfc:IPQL:Cfum</strain>
    </source>
</reference>
<keyword evidence="2" id="KW-1185">Reference proteome</keyword>
<evidence type="ECO:0000313" key="1">
    <source>
        <dbReference type="EMBL" id="KAI8420406.1"/>
    </source>
</evidence>
<dbReference type="Proteomes" id="UP001064048">
    <property type="component" value="Chromosome 14"/>
</dbReference>
<sequence>MTDDKAIRSSYTFLTSTLKSVKGVSLNVANKVYLKKGAELKSGIKKDAKNVFQASLKQLDFNDKEAAVDTINNWVAQKTKNKIKDIVGADMITENTRMLLVNAIYFQGTWAKKFTVSETKNSYFHVNETTTISVPMMSSKKNYFNYGESQELEAQLLQMKYKGSDASMIIVLPDEVEGLKSVLQKLASGHNIMADIETMKSTKLDVWIPKFRVETTIDLKTLLPELGIKSIFDGEKADIDMLKSNEKLFVSDAIQKALIIVDENGTEAAAATVSIERRPCCGTIIERFEANHPFLYLLTACQIPVFIGIYEGSEYAKTSITENEMILSDFIIAKVQALCSRLVHTFIADRPFLYLLTARKIPLFIGIYGGSEYAEITSNGNDIMTESETLAEAKTEKICYSIIQNEQNGHTLTYVTPTHDMTTHDTPSHNTPAHDTHTLMETQKTLTSHLCARCEIQ</sequence>
<name>A0ACC0J8J9_CHOFU</name>
<dbReference type="EMBL" id="CM046114">
    <property type="protein sequence ID" value="KAI8420406.1"/>
    <property type="molecule type" value="Genomic_DNA"/>
</dbReference>
<protein>
    <submittedName>
        <fullName evidence="1">Uncharacterized protein</fullName>
    </submittedName>
</protein>
<organism evidence="1 2">
    <name type="scientific">Choristoneura fumiferana</name>
    <name type="common">Spruce budworm moth</name>
    <name type="synonym">Archips fumiferana</name>
    <dbReference type="NCBI Taxonomy" id="7141"/>
    <lineage>
        <taxon>Eukaryota</taxon>
        <taxon>Metazoa</taxon>
        <taxon>Ecdysozoa</taxon>
        <taxon>Arthropoda</taxon>
        <taxon>Hexapoda</taxon>
        <taxon>Insecta</taxon>
        <taxon>Pterygota</taxon>
        <taxon>Neoptera</taxon>
        <taxon>Endopterygota</taxon>
        <taxon>Lepidoptera</taxon>
        <taxon>Glossata</taxon>
        <taxon>Ditrysia</taxon>
        <taxon>Tortricoidea</taxon>
        <taxon>Tortricidae</taxon>
        <taxon>Tortricinae</taxon>
        <taxon>Choristoneura</taxon>
    </lineage>
</organism>
<evidence type="ECO:0000313" key="2">
    <source>
        <dbReference type="Proteomes" id="UP001064048"/>
    </source>
</evidence>